<feature type="region of interest" description="Disordered" evidence="1">
    <location>
        <begin position="20"/>
        <end position="78"/>
    </location>
</feature>
<reference evidence="2 3" key="1">
    <citation type="submission" date="2022-10" db="EMBL/GenBank/DDBJ databases">
        <title>Luteolibacter arcticus strain CCTCC AB 2014275, whole genome shotgun sequencing project.</title>
        <authorList>
            <person name="Zhao G."/>
            <person name="Shen L."/>
        </authorList>
    </citation>
    <scope>NUCLEOTIDE SEQUENCE [LARGE SCALE GENOMIC DNA]</scope>
    <source>
        <strain evidence="2 3">CCTCC AB 2014275</strain>
    </source>
</reference>
<comment type="caution">
    <text evidence="2">The sequence shown here is derived from an EMBL/GenBank/DDBJ whole genome shotgun (WGS) entry which is preliminary data.</text>
</comment>
<protein>
    <recommendedName>
        <fullName evidence="4">RcnB family protein</fullName>
    </recommendedName>
</protein>
<accession>A0ABT3GJI4</accession>
<gene>
    <name evidence="2" type="ORF">OKA05_13915</name>
</gene>
<dbReference type="Proteomes" id="UP001320876">
    <property type="component" value="Unassembled WGS sequence"/>
</dbReference>
<organism evidence="2 3">
    <name type="scientific">Luteolibacter arcticus</name>
    <dbReference type="NCBI Taxonomy" id="1581411"/>
    <lineage>
        <taxon>Bacteria</taxon>
        <taxon>Pseudomonadati</taxon>
        <taxon>Verrucomicrobiota</taxon>
        <taxon>Verrucomicrobiia</taxon>
        <taxon>Verrucomicrobiales</taxon>
        <taxon>Verrucomicrobiaceae</taxon>
        <taxon>Luteolibacter</taxon>
    </lineage>
</organism>
<feature type="compositionally biased region" description="Basic and acidic residues" evidence="1">
    <location>
        <begin position="25"/>
        <end position="78"/>
    </location>
</feature>
<dbReference type="EMBL" id="JAPDDT010000005">
    <property type="protein sequence ID" value="MCW1923657.1"/>
    <property type="molecule type" value="Genomic_DNA"/>
</dbReference>
<proteinExistence type="predicted"/>
<dbReference type="Gene3D" id="3.10.450.160">
    <property type="entry name" value="inner membrane protein cigr"/>
    <property type="match status" value="1"/>
</dbReference>
<name>A0ABT3GJI4_9BACT</name>
<dbReference type="RefSeq" id="WP_264487766.1">
    <property type="nucleotide sequence ID" value="NZ_JAPDDT010000005.1"/>
</dbReference>
<evidence type="ECO:0008006" key="4">
    <source>
        <dbReference type="Google" id="ProtNLM"/>
    </source>
</evidence>
<evidence type="ECO:0000313" key="2">
    <source>
        <dbReference type="EMBL" id="MCW1923657.1"/>
    </source>
</evidence>
<keyword evidence="3" id="KW-1185">Reference proteome</keyword>
<evidence type="ECO:0000256" key="1">
    <source>
        <dbReference type="SAM" id="MobiDB-lite"/>
    </source>
</evidence>
<sequence>MKPLRPLLFATLGSVTLLLGTAGAKPEKDKEKGKGGDKHAEKGNKGKPDKAEKHADKQAEKADKHVAKDVGKGKKPKFQDADRNRVVGYFATYRDEAHGLPPGLAKNLRRGKPLPPGWQKKLQPGFVIADDWWADFSPVPYEWFPEVEVVADTRLYWYGDRIVRVYEPRREVIDVIIVPTIRVDW</sequence>
<evidence type="ECO:0000313" key="3">
    <source>
        <dbReference type="Proteomes" id="UP001320876"/>
    </source>
</evidence>